<proteinExistence type="predicted"/>
<accession>A0A1Y6CCB0</accession>
<evidence type="ECO:0000313" key="3">
    <source>
        <dbReference type="Proteomes" id="UP000192907"/>
    </source>
</evidence>
<evidence type="ECO:0000256" key="1">
    <source>
        <dbReference type="SAM" id="SignalP"/>
    </source>
</evidence>
<dbReference type="EMBL" id="FWZT01000014">
    <property type="protein sequence ID" value="SMF47360.1"/>
    <property type="molecule type" value="Genomic_DNA"/>
</dbReference>
<reference evidence="3" key="1">
    <citation type="submission" date="2017-04" db="EMBL/GenBank/DDBJ databases">
        <authorList>
            <person name="Varghese N."/>
            <person name="Submissions S."/>
        </authorList>
    </citation>
    <scope>NUCLEOTIDE SEQUENCE [LARGE SCALE GENOMIC DNA]</scope>
    <source>
        <strain evidence="3">RKEM611</strain>
    </source>
</reference>
<dbReference type="RefSeq" id="WP_132321369.1">
    <property type="nucleotide sequence ID" value="NZ_FWZT01000014.1"/>
</dbReference>
<organism evidence="2 3">
    <name type="scientific">Pseudobacteriovorax antillogorgiicola</name>
    <dbReference type="NCBI Taxonomy" id="1513793"/>
    <lineage>
        <taxon>Bacteria</taxon>
        <taxon>Pseudomonadati</taxon>
        <taxon>Bdellovibrionota</taxon>
        <taxon>Oligoflexia</taxon>
        <taxon>Oligoflexales</taxon>
        <taxon>Pseudobacteriovoracaceae</taxon>
        <taxon>Pseudobacteriovorax</taxon>
    </lineage>
</organism>
<name>A0A1Y6CCB0_9BACT</name>
<keyword evidence="1" id="KW-0732">Signal</keyword>
<keyword evidence="3" id="KW-1185">Reference proteome</keyword>
<evidence type="ECO:0008006" key="4">
    <source>
        <dbReference type="Google" id="ProtNLM"/>
    </source>
</evidence>
<feature type="signal peptide" evidence="1">
    <location>
        <begin position="1"/>
        <end position="19"/>
    </location>
</feature>
<dbReference type="OrthoDB" id="9180842at2"/>
<evidence type="ECO:0000313" key="2">
    <source>
        <dbReference type="EMBL" id="SMF47360.1"/>
    </source>
</evidence>
<dbReference type="Proteomes" id="UP000192907">
    <property type="component" value="Unassembled WGS sequence"/>
</dbReference>
<protein>
    <recommendedName>
        <fullName evidence="4">NrfJ</fullName>
    </recommendedName>
</protein>
<dbReference type="AlphaFoldDB" id="A0A1Y6CCB0"/>
<dbReference type="STRING" id="1513793.SAMN06296036_114127"/>
<sequence length="120" mass="13535">MQKFIAITLGGLLSQALWAENPQNKQGFDTTRMLSNQAVGHNTDTYPKGKVVKTMNVSGYTYFQFSQKGELVWAATSVMDLKEGDQVVLMKSFPMTDFKSKTLNRTFDKILFVSQLDIVK</sequence>
<feature type="chain" id="PRO_5012215748" description="NrfJ" evidence="1">
    <location>
        <begin position="20"/>
        <end position="120"/>
    </location>
</feature>
<gene>
    <name evidence="2" type="ORF">SAMN06296036_114127</name>
</gene>